<dbReference type="Pfam" id="PF00650">
    <property type="entry name" value="CRAL_TRIO"/>
    <property type="match status" value="1"/>
</dbReference>
<dbReference type="RefSeq" id="XP_052124939.1">
    <property type="nucleotide sequence ID" value="XM_052268979.1"/>
</dbReference>
<evidence type="ECO:0000313" key="3">
    <source>
        <dbReference type="RefSeq" id="XP_052124938.1"/>
    </source>
</evidence>
<dbReference type="PANTHER" id="PTHR10174">
    <property type="entry name" value="ALPHA-TOCOPHEROL TRANSFER PROTEIN-RELATED"/>
    <property type="match status" value="1"/>
</dbReference>
<proteinExistence type="predicted"/>
<gene>
    <name evidence="3 4" type="primary">LOC113211083</name>
</gene>
<sequence length="317" mass="36074">MPQKGGAFWEPLRPAQLDQLYRELGASEETLRRDVAAIRQWMALQPHLPQLDGTGLDVDHWLRMYLLRCKNSIERTKESLDVLLSGRSTIPEFFRQRDPTAPDVQGSFDTTLIATMPRLTPDGYRVHYYAYPTADAKGFQVEALFRRALMMGEILMRDDLPAGEIIVVDLANGNASRFRDFTLAMSLFSKFVRAGLKMYPLRLKHFYLINLPPFLNAIMTLLGTVMREKLYSRIIVDPTGCNELKKNIPAECIPEDYGGEGPSLREGNGLWRSLLVENRDWFLAQESIRTDESKRVGTSSFMDEISCPGSFRTLAVD</sequence>
<dbReference type="GeneID" id="113211083"/>
<dbReference type="SUPFAM" id="SSF52087">
    <property type="entry name" value="CRAL/TRIO domain"/>
    <property type="match status" value="1"/>
</dbReference>
<dbReference type="Proteomes" id="UP000504606">
    <property type="component" value="Unplaced"/>
</dbReference>
<feature type="domain" description="CRAL-TRIO" evidence="1">
    <location>
        <begin position="101"/>
        <end position="265"/>
    </location>
</feature>
<evidence type="ECO:0000313" key="2">
    <source>
        <dbReference type="Proteomes" id="UP000504606"/>
    </source>
</evidence>
<dbReference type="SMART" id="SM00516">
    <property type="entry name" value="SEC14"/>
    <property type="match status" value="1"/>
</dbReference>
<dbReference type="OrthoDB" id="6575879at2759"/>
<dbReference type="AlphaFoldDB" id="A0A9C6X0F4"/>
<evidence type="ECO:0000259" key="1">
    <source>
        <dbReference type="PROSITE" id="PS50191"/>
    </source>
</evidence>
<organism evidence="2 3">
    <name type="scientific">Frankliniella occidentalis</name>
    <name type="common">Western flower thrips</name>
    <name type="synonym">Euthrips occidentalis</name>
    <dbReference type="NCBI Taxonomy" id="133901"/>
    <lineage>
        <taxon>Eukaryota</taxon>
        <taxon>Metazoa</taxon>
        <taxon>Ecdysozoa</taxon>
        <taxon>Arthropoda</taxon>
        <taxon>Hexapoda</taxon>
        <taxon>Insecta</taxon>
        <taxon>Pterygota</taxon>
        <taxon>Neoptera</taxon>
        <taxon>Paraneoptera</taxon>
        <taxon>Thysanoptera</taxon>
        <taxon>Terebrantia</taxon>
        <taxon>Thripoidea</taxon>
        <taxon>Thripidae</taxon>
        <taxon>Frankliniella</taxon>
    </lineage>
</organism>
<reference evidence="3 4" key="1">
    <citation type="submission" date="2025-04" db="UniProtKB">
        <authorList>
            <consortium name="RefSeq"/>
        </authorList>
    </citation>
    <scope>IDENTIFICATION</scope>
    <source>
        <tissue evidence="3 4">Whole organism</tissue>
    </source>
</reference>
<dbReference type="InterPro" id="IPR036865">
    <property type="entry name" value="CRAL-TRIO_dom_sf"/>
</dbReference>
<dbReference type="Gene3D" id="3.40.525.10">
    <property type="entry name" value="CRAL-TRIO lipid binding domain"/>
    <property type="match status" value="1"/>
</dbReference>
<name>A0A9C6X0F4_FRAOC</name>
<dbReference type="PANTHER" id="PTHR10174:SF224">
    <property type="entry name" value="RETINOL-BINDING PROTEIN PINTA"/>
    <property type="match status" value="1"/>
</dbReference>
<keyword evidence="2" id="KW-1185">Reference proteome</keyword>
<dbReference type="CDD" id="cd00170">
    <property type="entry name" value="SEC14"/>
    <property type="match status" value="1"/>
</dbReference>
<dbReference type="GO" id="GO:0016020">
    <property type="term" value="C:membrane"/>
    <property type="evidence" value="ECO:0007669"/>
    <property type="project" value="TreeGrafter"/>
</dbReference>
<dbReference type="PROSITE" id="PS50191">
    <property type="entry name" value="CRAL_TRIO"/>
    <property type="match status" value="1"/>
</dbReference>
<dbReference type="SUPFAM" id="SSF46938">
    <property type="entry name" value="CRAL/TRIO N-terminal domain"/>
    <property type="match status" value="1"/>
</dbReference>
<protein>
    <submittedName>
        <fullName evidence="3 4">Uncharacterized protein LOC113211083</fullName>
    </submittedName>
</protein>
<dbReference type="RefSeq" id="XP_052124938.1">
    <property type="nucleotide sequence ID" value="XM_052268978.1"/>
</dbReference>
<dbReference type="KEGG" id="foc:113211083"/>
<accession>A0A9C6X0F4</accession>
<dbReference type="GO" id="GO:1902936">
    <property type="term" value="F:phosphatidylinositol bisphosphate binding"/>
    <property type="evidence" value="ECO:0007669"/>
    <property type="project" value="TreeGrafter"/>
</dbReference>
<dbReference type="InterPro" id="IPR001251">
    <property type="entry name" value="CRAL-TRIO_dom"/>
</dbReference>
<dbReference type="InterPro" id="IPR036273">
    <property type="entry name" value="CRAL/TRIO_N_dom_sf"/>
</dbReference>
<evidence type="ECO:0000313" key="4">
    <source>
        <dbReference type="RefSeq" id="XP_052124939.1"/>
    </source>
</evidence>